<evidence type="ECO:0000313" key="2">
    <source>
        <dbReference type="Proteomes" id="UP000005435"/>
    </source>
</evidence>
<accession>G8LSN9</accession>
<dbReference type="PANTHER" id="PTHR36454">
    <property type="entry name" value="LMO2823 PROTEIN"/>
    <property type="match status" value="1"/>
</dbReference>
<dbReference type="Pfam" id="PF06245">
    <property type="entry name" value="DUF1015"/>
    <property type="match status" value="1"/>
</dbReference>
<reference evidence="2" key="1">
    <citation type="submission" date="2011-12" db="EMBL/GenBank/DDBJ databases">
        <title>Complete sequence of Clostridium clariflavum DSM 19732.</title>
        <authorList>
            <consortium name="US DOE Joint Genome Institute"/>
            <person name="Lucas S."/>
            <person name="Han J."/>
            <person name="Lapidus A."/>
            <person name="Cheng J.-F."/>
            <person name="Goodwin L."/>
            <person name="Pitluck S."/>
            <person name="Peters L."/>
            <person name="Teshima H."/>
            <person name="Detter J.C."/>
            <person name="Han C."/>
            <person name="Tapia R."/>
            <person name="Land M."/>
            <person name="Hauser L."/>
            <person name="Kyrpides N."/>
            <person name="Ivanova N."/>
            <person name="Pagani I."/>
            <person name="Kitzmiller T."/>
            <person name="Lynd L."/>
            <person name="Izquierdo J."/>
            <person name="Woyke T."/>
        </authorList>
    </citation>
    <scope>NUCLEOTIDE SEQUENCE [LARGE SCALE GENOMIC DNA]</scope>
    <source>
        <strain evidence="2">DSM 19732 / NBRC 101661 / EBR45</strain>
    </source>
</reference>
<organism evidence="1 2">
    <name type="scientific">Acetivibrio clariflavus (strain DSM 19732 / NBRC 101661 / EBR45)</name>
    <name type="common">Clostridium clariflavum</name>
    <dbReference type="NCBI Taxonomy" id="720554"/>
    <lineage>
        <taxon>Bacteria</taxon>
        <taxon>Bacillati</taxon>
        <taxon>Bacillota</taxon>
        <taxon>Clostridia</taxon>
        <taxon>Eubacteriales</taxon>
        <taxon>Oscillospiraceae</taxon>
        <taxon>Acetivibrio</taxon>
    </lineage>
</organism>
<proteinExistence type="predicted"/>
<dbReference type="KEGG" id="ccl:Clocl_2842"/>
<gene>
    <name evidence="1" type="ordered locus">Clocl_2842</name>
</gene>
<reference evidence="1 2" key="2">
    <citation type="journal article" date="2012" name="Stand. Genomic Sci.">
        <title>Complete Genome Sequence of Clostridium clariflavum DSM 19732.</title>
        <authorList>
            <person name="Izquierdo J.A."/>
            <person name="Goodwin L."/>
            <person name="Davenport K.W."/>
            <person name="Teshima H."/>
            <person name="Bruce D."/>
            <person name="Detter C."/>
            <person name="Tapia R."/>
            <person name="Han S."/>
            <person name="Land M."/>
            <person name="Hauser L."/>
            <person name="Jeffries C.D."/>
            <person name="Han J."/>
            <person name="Pitluck S."/>
            <person name="Nolan M."/>
            <person name="Chen A."/>
            <person name="Huntemann M."/>
            <person name="Mavromatis K."/>
            <person name="Mikhailova N."/>
            <person name="Liolios K."/>
            <person name="Woyke T."/>
            <person name="Lynd L.R."/>
        </authorList>
    </citation>
    <scope>NUCLEOTIDE SEQUENCE [LARGE SCALE GENOMIC DNA]</scope>
    <source>
        <strain evidence="2">DSM 19732 / NBRC 101661 / EBR45</strain>
    </source>
</reference>
<dbReference type="HOGENOM" id="CLU_036573_0_0_9"/>
<evidence type="ECO:0000313" key="1">
    <source>
        <dbReference type="EMBL" id="AEV69391.1"/>
    </source>
</evidence>
<evidence type="ECO:0008006" key="3">
    <source>
        <dbReference type="Google" id="ProtNLM"/>
    </source>
</evidence>
<dbReference type="PANTHER" id="PTHR36454:SF1">
    <property type="entry name" value="DUF1015 DOMAIN-CONTAINING PROTEIN"/>
    <property type="match status" value="1"/>
</dbReference>
<keyword evidence="2" id="KW-1185">Reference proteome</keyword>
<dbReference type="Proteomes" id="UP000005435">
    <property type="component" value="Chromosome"/>
</dbReference>
<dbReference type="AlphaFoldDB" id="G8LSN9"/>
<dbReference type="RefSeq" id="WP_014255940.1">
    <property type="nucleotide sequence ID" value="NC_016627.1"/>
</dbReference>
<name>G8LSN9_ACECE</name>
<dbReference type="eggNOG" id="COG4198">
    <property type="taxonomic scope" value="Bacteria"/>
</dbReference>
<sequence>MDSLSYFEKIGVKIPTVLLPKKDIDMTKWSVIACDQYTSEPEYWAKVESIVGDSPSALKLTFPEVYLESGNSEERITKINSTMEKYIKENILEAHGPCFIYVDRKTSHTPSRKGLIIAIDLEKYDYSPGSQSLIRATEGTVIERLPPRIKIREKASLELPHVMLLIDDPEKTVIEPLAEKADSFEKVYDFDLMMNSGHIKGYKIDDEETIGSILSALEKLADPDTFRKKYSVGTDKDVLLFAVGDGNHSLATAKAHWELIKNSCLPRELESHPARYALVEVVNVHDSGLTFEPIHRVVFNINPDELLDSMVSFYKDENCSYRKLSSMESILNELQALNSNKHSHAIGFCTNEGFGIIEVANPSRNLEVGTLQAFLDVYIKHNNDIKVDYIHGEDAVLKLGTQKQNIGFFLPKMSKHDLFKTVILDGVLPRKTFSMGEADEKRFYLECRKITR</sequence>
<dbReference type="EMBL" id="CP003065">
    <property type="protein sequence ID" value="AEV69391.1"/>
    <property type="molecule type" value="Genomic_DNA"/>
</dbReference>
<dbReference type="OrthoDB" id="6396832at2"/>
<dbReference type="InterPro" id="IPR008323">
    <property type="entry name" value="UCP033563"/>
</dbReference>
<protein>
    <recommendedName>
        <fullName evidence="3">DUF1015 domain-containing protein</fullName>
    </recommendedName>
</protein>